<dbReference type="GO" id="GO:0003713">
    <property type="term" value="F:transcription coactivator activity"/>
    <property type="evidence" value="ECO:0007669"/>
    <property type="project" value="TreeGrafter"/>
</dbReference>
<dbReference type="AlphaFoldDB" id="A0A8E0S8B1"/>
<evidence type="ECO:0000256" key="6">
    <source>
        <dbReference type="RuleBase" id="RU364152"/>
    </source>
</evidence>
<evidence type="ECO:0000256" key="1">
    <source>
        <dbReference type="ARBA" id="ARBA00004123"/>
    </source>
</evidence>
<dbReference type="EMBL" id="LUCM01001165">
    <property type="protein sequence ID" value="KAA0199375.1"/>
    <property type="molecule type" value="Genomic_DNA"/>
</dbReference>
<keyword evidence="4 6" id="KW-0539">Nucleus</keyword>
<comment type="subunit">
    <text evidence="6">Component of the Mediator complex.</text>
</comment>
<feature type="chain" id="PRO_5034337754" description="Mediator of RNA polymerase II transcription subunit 20" evidence="8">
    <location>
        <begin position="26"/>
        <end position="319"/>
    </location>
</feature>
<dbReference type="GO" id="GO:0006357">
    <property type="term" value="P:regulation of transcription by RNA polymerase II"/>
    <property type="evidence" value="ECO:0007669"/>
    <property type="project" value="InterPro"/>
</dbReference>
<evidence type="ECO:0000256" key="5">
    <source>
        <dbReference type="ARBA" id="ARBA00031954"/>
    </source>
</evidence>
<evidence type="ECO:0000256" key="2">
    <source>
        <dbReference type="ARBA" id="ARBA00010743"/>
    </source>
</evidence>
<evidence type="ECO:0000256" key="7">
    <source>
        <dbReference type="SAM" id="MobiDB-lite"/>
    </source>
</evidence>
<dbReference type="Proteomes" id="UP000728185">
    <property type="component" value="Unassembled WGS sequence"/>
</dbReference>
<evidence type="ECO:0000256" key="4">
    <source>
        <dbReference type="ARBA" id="ARBA00023242"/>
    </source>
</evidence>
<feature type="compositionally biased region" description="Polar residues" evidence="7">
    <location>
        <begin position="227"/>
        <end position="242"/>
    </location>
</feature>
<comment type="subcellular location">
    <subcellularLocation>
        <location evidence="1 6">Nucleus</location>
    </subcellularLocation>
</comment>
<comment type="similarity">
    <text evidence="2 6">Belongs to the Mediator complex subunit 20 family.</text>
</comment>
<dbReference type="GO" id="GO:0016592">
    <property type="term" value="C:mediator complex"/>
    <property type="evidence" value="ECO:0007669"/>
    <property type="project" value="InterPro"/>
</dbReference>
<feature type="signal peptide" evidence="8">
    <location>
        <begin position="1"/>
        <end position="25"/>
    </location>
</feature>
<comment type="caution">
    <text evidence="9">The sequence shown here is derived from an EMBL/GenBank/DDBJ whole genome shotgun (WGS) entry which is preliminary data.</text>
</comment>
<sequence>MLIFSFINVWCFVVRFFLKINPISSVLLLSSLDGKTSGSQLLENLMKKVELLGKQFVSKTTTIIPPKGLLEPGGCMLKVPFICQATPKVTHCKNFQIMTSTEFPASCFVLSDNNTMLVADLAFREFAGYLKTSYQRKKKLQVEGKGIKYKLGDFAINFVTLFMGQSAAVKGYLVEVIFQPSCMIHLCGDVLRAFITQVLSDVCPPANDSTAAEHLFSQSFHRALQSGSVDSPRWPSSTQSTPGFVLQPEDQPLIHACARLTMTQYAEHINTVRRLSRQIASSTANPMSVSSTSYAKSSGTHMQQPSVTPTDSPMSQNAT</sequence>
<dbReference type="PANTHER" id="PTHR12465:SF0">
    <property type="entry name" value="MEDIATOR OF RNA POLYMERASE II TRANSCRIPTION SUBUNIT 20"/>
    <property type="match status" value="1"/>
</dbReference>
<comment type="function">
    <text evidence="6">Component of the Mediator complex, a coactivator involved in the regulated transcription of nearly all RNA polymerase II-dependent genes. Mediator functions as a bridge to convey information from gene-specific regulatory proteins to the basal RNA polymerase II transcription machinery. Mediator is recruited to promoters by direct interactions with regulatory proteins and serves as a scaffold for the assembly of a functional preinitiation complex with RNA polymerase II and the general transcription factors.</text>
</comment>
<evidence type="ECO:0000256" key="8">
    <source>
        <dbReference type="SAM" id="SignalP"/>
    </source>
</evidence>
<reference evidence="9" key="1">
    <citation type="submission" date="2019-05" db="EMBL/GenBank/DDBJ databases">
        <title>Annotation for the trematode Fasciolopsis buski.</title>
        <authorList>
            <person name="Choi Y.-J."/>
        </authorList>
    </citation>
    <scope>NUCLEOTIDE SEQUENCE</scope>
    <source>
        <strain evidence="9">HT</strain>
        <tissue evidence="9">Whole worm</tissue>
    </source>
</reference>
<keyword evidence="6" id="KW-0010">Activator</keyword>
<keyword evidence="6" id="KW-0804">Transcription</keyword>
<feature type="region of interest" description="Disordered" evidence="7">
    <location>
        <begin position="280"/>
        <end position="319"/>
    </location>
</feature>
<accession>A0A8E0S8B1</accession>
<evidence type="ECO:0000256" key="3">
    <source>
        <dbReference type="ARBA" id="ARBA00019690"/>
    </source>
</evidence>
<evidence type="ECO:0000313" key="9">
    <source>
        <dbReference type="EMBL" id="KAA0199375.1"/>
    </source>
</evidence>
<dbReference type="InterPro" id="IPR013921">
    <property type="entry name" value="Mediator_Med20"/>
</dbReference>
<dbReference type="PANTHER" id="PTHR12465">
    <property type="entry name" value="UBIQUITIN SPECIFIC PROTEASE HOMOLOG 49"/>
    <property type="match status" value="1"/>
</dbReference>
<dbReference type="Pfam" id="PF08612">
    <property type="entry name" value="Med20"/>
    <property type="match status" value="1"/>
</dbReference>
<evidence type="ECO:0000313" key="10">
    <source>
        <dbReference type="Proteomes" id="UP000728185"/>
    </source>
</evidence>
<feature type="region of interest" description="Disordered" evidence="7">
    <location>
        <begin position="227"/>
        <end position="246"/>
    </location>
</feature>
<organism evidence="9 10">
    <name type="scientific">Fasciolopsis buskii</name>
    <dbReference type="NCBI Taxonomy" id="27845"/>
    <lineage>
        <taxon>Eukaryota</taxon>
        <taxon>Metazoa</taxon>
        <taxon>Spiralia</taxon>
        <taxon>Lophotrochozoa</taxon>
        <taxon>Platyhelminthes</taxon>
        <taxon>Trematoda</taxon>
        <taxon>Digenea</taxon>
        <taxon>Plagiorchiida</taxon>
        <taxon>Echinostomata</taxon>
        <taxon>Echinostomatoidea</taxon>
        <taxon>Fasciolidae</taxon>
        <taxon>Fasciolopsis</taxon>
    </lineage>
</organism>
<keyword evidence="10" id="KW-1185">Reference proteome</keyword>
<gene>
    <name evidence="6" type="primary">MED20</name>
    <name evidence="9" type="ORF">FBUS_00201</name>
</gene>
<name>A0A8E0S8B1_9TREM</name>
<keyword evidence="6" id="KW-0805">Transcription regulation</keyword>
<proteinExistence type="inferred from homology"/>
<protein>
    <recommendedName>
        <fullName evidence="3 6">Mediator of RNA polymerase II transcription subunit 20</fullName>
    </recommendedName>
    <alternativeName>
        <fullName evidence="5 6">Mediator complex subunit 20</fullName>
    </alternativeName>
</protein>
<dbReference type="OrthoDB" id="1854899at2759"/>
<keyword evidence="8" id="KW-0732">Signal</keyword>